<evidence type="ECO:0000256" key="1">
    <source>
        <dbReference type="ARBA" id="ARBA00093770"/>
    </source>
</evidence>
<dbReference type="Proteomes" id="UP001596138">
    <property type="component" value="Unassembled WGS sequence"/>
</dbReference>
<dbReference type="Pfam" id="PF11307">
    <property type="entry name" value="DUF3109"/>
    <property type="match status" value="1"/>
</dbReference>
<proteinExistence type="inferred from homology"/>
<protein>
    <recommendedName>
        <fullName evidence="4">DUF3109 family protein</fullName>
    </recommendedName>
</protein>
<name>A0ABW1SYS8_9ACTN</name>
<reference evidence="3" key="1">
    <citation type="journal article" date="2019" name="Int. J. Syst. Evol. Microbiol.">
        <title>The Global Catalogue of Microorganisms (GCM) 10K type strain sequencing project: providing services to taxonomists for standard genome sequencing and annotation.</title>
        <authorList>
            <consortium name="The Broad Institute Genomics Platform"/>
            <consortium name="The Broad Institute Genome Sequencing Center for Infectious Disease"/>
            <person name="Wu L."/>
            <person name="Ma J."/>
        </authorList>
    </citation>
    <scope>NUCLEOTIDE SEQUENCE [LARGE SCALE GENOMIC DNA]</scope>
    <source>
        <strain evidence="3">CGMCC 4.7317</strain>
    </source>
</reference>
<comment type="caution">
    <text evidence="2">The sequence shown here is derived from an EMBL/GenBank/DDBJ whole genome shotgun (WGS) entry which is preliminary data.</text>
</comment>
<dbReference type="RefSeq" id="WP_386764134.1">
    <property type="nucleotide sequence ID" value="NZ_JBHSTI010000008.1"/>
</dbReference>
<dbReference type="InterPro" id="IPR021458">
    <property type="entry name" value="Rv0495c"/>
</dbReference>
<dbReference type="EMBL" id="JBHSTI010000008">
    <property type="protein sequence ID" value="MFC6237090.1"/>
    <property type="molecule type" value="Genomic_DNA"/>
</dbReference>
<organism evidence="2 3">
    <name type="scientific">Longivirga aurantiaca</name>
    <dbReference type="NCBI Taxonomy" id="1837743"/>
    <lineage>
        <taxon>Bacteria</taxon>
        <taxon>Bacillati</taxon>
        <taxon>Actinomycetota</taxon>
        <taxon>Actinomycetes</taxon>
        <taxon>Sporichthyales</taxon>
        <taxon>Sporichthyaceae</taxon>
        <taxon>Longivirga</taxon>
    </lineage>
</organism>
<keyword evidence="3" id="KW-1185">Reference proteome</keyword>
<comment type="similarity">
    <text evidence="1">Belongs to the Rv0495c family.</text>
</comment>
<evidence type="ECO:0000313" key="2">
    <source>
        <dbReference type="EMBL" id="MFC6237090.1"/>
    </source>
</evidence>
<sequence length="287" mass="31758">MAGGGKKKSGPVDVVIGRGDEVPLDFPRAWIEFPDPADADGTTVYRCDLTWLTSRWTCIYGSGCHGIDATKPDDGCCVLGAHFSDKDDEKRMKKYAAMLTPETWQYEKTGRKKGVVERDEDGQRKTRVVDGACVFLNRKGFEGGEGCSLHSLALRIGKQPLEVKPDVCWQLPVRRTFQHVERTDGTQILLVQIFEYDRRGWGPGGHDLDWYCSGSTEAHVAPEPVYVTERGTLIELMGQPAYDVLEAHCEARMAALTAARKVAARQRTPAERAAALLPFAPHPADPE</sequence>
<accession>A0ABW1SYS8</accession>
<gene>
    <name evidence="2" type="ORF">ACFQGU_04320</name>
</gene>
<evidence type="ECO:0000313" key="3">
    <source>
        <dbReference type="Proteomes" id="UP001596138"/>
    </source>
</evidence>
<evidence type="ECO:0008006" key="4">
    <source>
        <dbReference type="Google" id="ProtNLM"/>
    </source>
</evidence>